<dbReference type="Pfam" id="PF02609">
    <property type="entry name" value="Exonuc_VII_S"/>
    <property type="match status" value="1"/>
</dbReference>
<evidence type="ECO:0000313" key="8">
    <source>
        <dbReference type="EMBL" id="PHU37767.1"/>
    </source>
</evidence>
<gene>
    <name evidence="6 8" type="primary">xseB</name>
    <name evidence="8" type="ORF">CSX02_06090</name>
</gene>
<dbReference type="Proteomes" id="UP000224563">
    <property type="component" value="Unassembled WGS sequence"/>
</dbReference>
<evidence type="ECO:0000256" key="6">
    <source>
        <dbReference type="HAMAP-Rule" id="MF_00337"/>
    </source>
</evidence>
<dbReference type="HAMAP" id="MF_00337">
    <property type="entry name" value="Exonuc_7_S"/>
    <property type="match status" value="1"/>
</dbReference>
<keyword evidence="2 6" id="KW-0963">Cytoplasm</keyword>
<keyword evidence="3 6" id="KW-0540">Nuclease</keyword>
<comment type="subcellular location">
    <subcellularLocation>
        <location evidence="6">Cytoplasm</location>
    </subcellularLocation>
</comment>
<dbReference type="RefSeq" id="WP_031545809.1">
    <property type="nucleotide sequence ID" value="NZ_JANSWH010000099.1"/>
</dbReference>
<dbReference type="GO" id="GO:0008855">
    <property type="term" value="F:exodeoxyribonuclease VII activity"/>
    <property type="evidence" value="ECO:0007669"/>
    <property type="project" value="UniProtKB-UniRule"/>
</dbReference>
<evidence type="ECO:0000256" key="7">
    <source>
        <dbReference type="SAM" id="Coils"/>
    </source>
</evidence>
<evidence type="ECO:0000256" key="1">
    <source>
        <dbReference type="ARBA" id="ARBA00009998"/>
    </source>
</evidence>
<keyword evidence="5 6" id="KW-0269">Exonuclease</keyword>
<evidence type="ECO:0000313" key="9">
    <source>
        <dbReference type="Proteomes" id="UP000224563"/>
    </source>
</evidence>
<evidence type="ECO:0000256" key="2">
    <source>
        <dbReference type="ARBA" id="ARBA00022490"/>
    </source>
</evidence>
<comment type="subunit">
    <text evidence="6">Heterooligomer composed of large and small subunits.</text>
</comment>
<dbReference type="AlphaFoldDB" id="A0A2G3E3B5"/>
<dbReference type="EC" id="3.1.11.6" evidence="6"/>
<keyword evidence="4 6" id="KW-0378">Hydrolase</keyword>
<accession>A0A2G3E3B5</accession>
<evidence type="ECO:0000256" key="5">
    <source>
        <dbReference type="ARBA" id="ARBA00022839"/>
    </source>
</evidence>
<dbReference type="GO" id="GO:0009318">
    <property type="term" value="C:exodeoxyribonuclease VII complex"/>
    <property type="evidence" value="ECO:0007669"/>
    <property type="project" value="UniProtKB-UniRule"/>
</dbReference>
<dbReference type="NCBIfam" id="TIGR01280">
    <property type="entry name" value="xseB"/>
    <property type="match status" value="1"/>
</dbReference>
<proteinExistence type="inferred from homology"/>
<evidence type="ECO:0000256" key="3">
    <source>
        <dbReference type="ARBA" id="ARBA00022722"/>
    </source>
</evidence>
<keyword evidence="9" id="KW-1185">Reference proteome</keyword>
<evidence type="ECO:0000256" key="4">
    <source>
        <dbReference type="ARBA" id="ARBA00022801"/>
    </source>
</evidence>
<name>A0A2G3E3B5_9FIRM</name>
<sequence length="72" mass="8332">MNHTEEKSVSLEERMDRLEQLIEKMESDHISLDESFALYKQGISEIKEAGEMLDAIEKEMLVMAPDGNLEEF</sequence>
<organism evidence="8 9">
    <name type="scientific">Agathobacter ruminis</name>
    <dbReference type="NCBI Taxonomy" id="1712665"/>
    <lineage>
        <taxon>Bacteria</taxon>
        <taxon>Bacillati</taxon>
        <taxon>Bacillota</taxon>
        <taxon>Clostridia</taxon>
        <taxon>Lachnospirales</taxon>
        <taxon>Lachnospiraceae</taxon>
        <taxon>Agathobacter</taxon>
    </lineage>
</organism>
<dbReference type="InterPro" id="IPR003761">
    <property type="entry name" value="Exonuc_VII_S"/>
</dbReference>
<comment type="caution">
    <text evidence="8">The sequence shown here is derived from an EMBL/GenBank/DDBJ whole genome shotgun (WGS) entry which is preliminary data.</text>
</comment>
<keyword evidence="7" id="KW-0175">Coiled coil</keyword>
<dbReference type="EMBL" id="PDYG01000030">
    <property type="protein sequence ID" value="PHU37767.1"/>
    <property type="molecule type" value="Genomic_DNA"/>
</dbReference>
<dbReference type="GO" id="GO:0005737">
    <property type="term" value="C:cytoplasm"/>
    <property type="evidence" value="ECO:0007669"/>
    <property type="project" value="UniProtKB-SubCell"/>
</dbReference>
<dbReference type="Gene3D" id="1.10.287.1040">
    <property type="entry name" value="Exonuclease VII, small subunit"/>
    <property type="match status" value="1"/>
</dbReference>
<protein>
    <recommendedName>
        <fullName evidence="6">Exodeoxyribonuclease 7 small subunit</fullName>
        <ecNumber evidence="6">3.1.11.6</ecNumber>
    </recommendedName>
    <alternativeName>
        <fullName evidence="6">Exodeoxyribonuclease VII small subunit</fullName>
        <shortName evidence="6">Exonuclease VII small subunit</shortName>
    </alternativeName>
</protein>
<feature type="coiled-coil region" evidence="7">
    <location>
        <begin position="1"/>
        <end position="35"/>
    </location>
</feature>
<dbReference type="InterPro" id="IPR037004">
    <property type="entry name" value="Exonuc_VII_ssu_sf"/>
</dbReference>
<comment type="function">
    <text evidence="6">Bidirectionally degrades single-stranded DNA into large acid-insoluble oligonucleotides, which are then degraded further into small acid-soluble oligonucleotides.</text>
</comment>
<dbReference type="SUPFAM" id="SSF116842">
    <property type="entry name" value="XseB-like"/>
    <property type="match status" value="1"/>
</dbReference>
<dbReference type="GO" id="GO:0006308">
    <property type="term" value="P:DNA catabolic process"/>
    <property type="evidence" value="ECO:0007669"/>
    <property type="project" value="UniProtKB-UniRule"/>
</dbReference>
<comment type="similarity">
    <text evidence="1 6">Belongs to the XseB family.</text>
</comment>
<comment type="catalytic activity">
    <reaction evidence="6">
        <text>Exonucleolytic cleavage in either 5'- to 3'- or 3'- to 5'-direction to yield nucleoside 5'-phosphates.</text>
        <dbReference type="EC" id="3.1.11.6"/>
    </reaction>
</comment>
<reference evidence="8 9" key="2">
    <citation type="submission" date="2017-10" db="EMBL/GenBank/DDBJ databases">
        <authorList>
            <person name="Banno H."/>
            <person name="Chua N.-H."/>
        </authorList>
    </citation>
    <scope>NUCLEOTIDE SEQUENCE [LARGE SCALE GENOMIC DNA]</scope>
    <source>
        <strain evidence="8 9">JK623</strain>
    </source>
</reference>
<reference evidence="8 9" key="1">
    <citation type="submission" date="2017-10" db="EMBL/GenBank/DDBJ databases">
        <title>Resolving the taxonomy of Roseburia spp., Eubacterium rectale and Agathobacter spp. through phylogenomic analysis.</title>
        <authorList>
            <person name="Sheridan P.O."/>
            <person name="Walker A.W."/>
            <person name="Duncan S.H."/>
            <person name="Scott K.P."/>
            <person name="Toole P.W.O."/>
            <person name="Luis P."/>
            <person name="Flint H.J."/>
        </authorList>
    </citation>
    <scope>NUCLEOTIDE SEQUENCE [LARGE SCALE GENOMIC DNA]</scope>
    <source>
        <strain evidence="8 9">JK623</strain>
    </source>
</reference>